<keyword evidence="2" id="KW-1133">Transmembrane helix</keyword>
<organism evidence="3 4">
    <name type="scientific">Tulasnella calospora MUT 4182</name>
    <dbReference type="NCBI Taxonomy" id="1051891"/>
    <lineage>
        <taxon>Eukaryota</taxon>
        <taxon>Fungi</taxon>
        <taxon>Dikarya</taxon>
        <taxon>Basidiomycota</taxon>
        <taxon>Agaricomycotina</taxon>
        <taxon>Agaricomycetes</taxon>
        <taxon>Cantharellales</taxon>
        <taxon>Tulasnellaceae</taxon>
        <taxon>Tulasnella</taxon>
    </lineage>
</organism>
<gene>
    <name evidence="3" type="ORF">M407DRAFT_223359</name>
</gene>
<evidence type="ECO:0000256" key="2">
    <source>
        <dbReference type="SAM" id="Phobius"/>
    </source>
</evidence>
<name>A0A0C3QGA2_9AGAM</name>
<proteinExistence type="predicted"/>
<dbReference type="AlphaFoldDB" id="A0A0C3QGA2"/>
<keyword evidence="2" id="KW-0472">Membrane</keyword>
<accession>A0A0C3QGA2</accession>
<evidence type="ECO:0000256" key="1">
    <source>
        <dbReference type="SAM" id="MobiDB-lite"/>
    </source>
</evidence>
<dbReference type="Proteomes" id="UP000054248">
    <property type="component" value="Unassembled WGS sequence"/>
</dbReference>
<dbReference type="EMBL" id="KN822970">
    <property type="protein sequence ID" value="KIO30630.1"/>
    <property type="molecule type" value="Genomic_DNA"/>
</dbReference>
<protein>
    <submittedName>
        <fullName evidence="3">Uncharacterized protein</fullName>
    </submittedName>
</protein>
<feature type="transmembrane region" description="Helical" evidence="2">
    <location>
        <begin position="144"/>
        <end position="163"/>
    </location>
</feature>
<evidence type="ECO:0000313" key="4">
    <source>
        <dbReference type="Proteomes" id="UP000054248"/>
    </source>
</evidence>
<sequence>MGGAYAGIVKRVMGGSEGKWIVSQESHLDGHHTSHAERGLTKADAAIRKITLSTSVPGGVQTVRRSNYTRAMEQEKENEGLSRSRPRGKSDGDDRESLEPLVTERRQGAAIFYGENIAFAALTSQNKPNFAGSLGETTHGFHRLSMVFNFSGIAGICLLGWSLKLQLATKRIRNAGAEFVVAGRVHYTQDI</sequence>
<feature type="compositionally biased region" description="Basic and acidic residues" evidence="1">
    <location>
        <begin position="72"/>
        <end position="100"/>
    </location>
</feature>
<evidence type="ECO:0000313" key="3">
    <source>
        <dbReference type="EMBL" id="KIO30630.1"/>
    </source>
</evidence>
<keyword evidence="2" id="KW-0812">Transmembrane</keyword>
<dbReference type="HOGENOM" id="CLU_1422399_0_0_1"/>
<feature type="region of interest" description="Disordered" evidence="1">
    <location>
        <begin position="61"/>
        <end position="100"/>
    </location>
</feature>
<reference evidence="4" key="2">
    <citation type="submission" date="2015-01" db="EMBL/GenBank/DDBJ databases">
        <title>Evolutionary Origins and Diversification of the Mycorrhizal Mutualists.</title>
        <authorList>
            <consortium name="DOE Joint Genome Institute"/>
            <consortium name="Mycorrhizal Genomics Consortium"/>
            <person name="Kohler A."/>
            <person name="Kuo A."/>
            <person name="Nagy L.G."/>
            <person name="Floudas D."/>
            <person name="Copeland A."/>
            <person name="Barry K.W."/>
            <person name="Cichocki N."/>
            <person name="Veneault-Fourrey C."/>
            <person name="LaButti K."/>
            <person name="Lindquist E.A."/>
            <person name="Lipzen A."/>
            <person name="Lundell T."/>
            <person name="Morin E."/>
            <person name="Murat C."/>
            <person name="Riley R."/>
            <person name="Ohm R."/>
            <person name="Sun H."/>
            <person name="Tunlid A."/>
            <person name="Henrissat B."/>
            <person name="Grigoriev I.V."/>
            <person name="Hibbett D.S."/>
            <person name="Martin F."/>
        </authorList>
    </citation>
    <scope>NUCLEOTIDE SEQUENCE [LARGE SCALE GENOMIC DNA]</scope>
    <source>
        <strain evidence="4">MUT 4182</strain>
    </source>
</reference>
<keyword evidence="4" id="KW-1185">Reference proteome</keyword>
<reference evidence="3 4" key="1">
    <citation type="submission" date="2014-04" db="EMBL/GenBank/DDBJ databases">
        <authorList>
            <consortium name="DOE Joint Genome Institute"/>
            <person name="Kuo A."/>
            <person name="Girlanda M."/>
            <person name="Perotto S."/>
            <person name="Kohler A."/>
            <person name="Nagy L.G."/>
            <person name="Floudas D."/>
            <person name="Copeland A."/>
            <person name="Barry K.W."/>
            <person name="Cichocki N."/>
            <person name="Veneault-Fourrey C."/>
            <person name="LaButti K."/>
            <person name="Lindquist E.A."/>
            <person name="Lipzen A."/>
            <person name="Lundell T."/>
            <person name="Morin E."/>
            <person name="Murat C."/>
            <person name="Sun H."/>
            <person name="Tunlid A."/>
            <person name="Henrissat B."/>
            <person name="Grigoriev I.V."/>
            <person name="Hibbett D.S."/>
            <person name="Martin F."/>
            <person name="Nordberg H.P."/>
            <person name="Cantor M.N."/>
            <person name="Hua S.X."/>
        </authorList>
    </citation>
    <scope>NUCLEOTIDE SEQUENCE [LARGE SCALE GENOMIC DNA]</scope>
    <source>
        <strain evidence="3 4">MUT 4182</strain>
    </source>
</reference>